<dbReference type="GO" id="GO:0046872">
    <property type="term" value="F:metal ion binding"/>
    <property type="evidence" value="ECO:0007669"/>
    <property type="project" value="UniProtKB-KW"/>
</dbReference>
<proteinExistence type="predicted"/>
<dbReference type="InterPro" id="IPR004843">
    <property type="entry name" value="Calcineurin-like_PHP"/>
</dbReference>
<keyword evidence="5" id="KW-1185">Reference proteome</keyword>
<organism evidence="4 5">
    <name type="scientific">Aeoliella straminimaris</name>
    <dbReference type="NCBI Taxonomy" id="2954799"/>
    <lineage>
        <taxon>Bacteria</taxon>
        <taxon>Pseudomonadati</taxon>
        <taxon>Planctomycetota</taxon>
        <taxon>Planctomycetia</taxon>
        <taxon>Pirellulales</taxon>
        <taxon>Lacipirellulaceae</taxon>
        <taxon>Aeoliella</taxon>
    </lineage>
</organism>
<dbReference type="GO" id="GO:0016020">
    <property type="term" value="C:membrane"/>
    <property type="evidence" value="ECO:0007669"/>
    <property type="project" value="GOC"/>
</dbReference>
<feature type="domain" description="Calcineurin-like phosphoesterase" evidence="3">
    <location>
        <begin position="55"/>
        <end position="221"/>
    </location>
</feature>
<evidence type="ECO:0000259" key="3">
    <source>
        <dbReference type="Pfam" id="PF00149"/>
    </source>
</evidence>
<keyword evidence="1" id="KW-0479">Metal-binding</keyword>
<dbReference type="Proteomes" id="UP001155241">
    <property type="component" value="Unassembled WGS sequence"/>
</dbReference>
<evidence type="ECO:0000313" key="5">
    <source>
        <dbReference type="Proteomes" id="UP001155241"/>
    </source>
</evidence>
<evidence type="ECO:0000256" key="1">
    <source>
        <dbReference type="ARBA" id="ARBA00022723"/>
    </source>
</evidence>
<dbReference type="GO" id="GO:0009245">
    <property type="term" value="P:lipid A biosynthetic process"/>
    <property type="evidence" value="ECO:0007669"/>
    <property type="project" value="TreeGrafter"/>
</dbReference>
<reference evidence="4" key="1">
    <citation type="submission" date="2022-06" db="EMBL/GenBank/DDBJ databases">
        <title>Aeoliella straminimaris, a novel planctomycete from sediments.</title>
        <authorList>
            <person name="Vitorino I.R."/>
            <person name="Lage O.M."/>
        </authorList>
    </citation>
    <scope>NUCLEOTIDE SEQUENCE</scope>
    <source>
        <strain evidence="4">ICT_H6.2</strain>
    </source>
</reference>
<dbReference type="InterPro" id="IPR051158">
    <property type="entry name" value="Metallophosphoesterase_sf"/>
</dbReference>
<sequence>MKVNRRQFIRSASLCSLGAAGVAGFYTWRVEPHWVDVVQRQMPLANLPDSLVGKRLVHITDLHVGHVVEYDYLQRAIDQTAELQPDLVMVTGDLMTAHHTECIEPAVRLLKRLNPDNCAIFVTPGNHDYGLHVAQDQVVTMLFDELRKVGIHGLRNEQIDYQGLQIVGCDEWMARRFHPQKAFAQFDVSRPGIALTHNPDTLDMPGWDGFEGWVLAGHTHGGQCRLPYFGAPILPIQNRRYEAGEVEVDSVRRLYVNRGLGYTHRVRFMCSPEITQFDLTAAV</sequence>
<dbReference type="AlphaFoldDB" id="A0A9X2FJE5"/>
<dbReference type="InterPro" id="IPR029052">
    <property type="entry name" value="Metallo-depent_PP-like"/>
</dbReference>
<dbReference type="PANTHER" id="PTHR31302">
    <property type="entry name" value="TRANSMEMBRANE PROTEIN WITH METALLOPHOSPHOESTERASE DOMAIN-RELATED"/>
    <property type="match status" value="1"/>
</dbReference>
<dbReference type="SUPFAM" id="SSF56300">
    <property type="entry name" value="Metallo-dependent phosphatases"/>
    <property type="match status" value="1"/>
</dbReference>
<dbReference type="Gene3D" id="3.60.21.10">
    <property type="match status" value="1"/>
</dbReference>
<dbReference type="GO" id="GO:0008758">
    <property type="term" value="F:UDP-2,3-diacylglucosamine hydrolase activity"/>
    <property type="evidence" value="ECO:0007669"/>
    <property type="project" value="TreeGrafter"/>
</dbReference>
<protein>
    <submittedName>
        <fullName evidence="4">Metallophosphoesterase</fullName>
    </submittedName>
</protein>
<keyword evidence="2" id="KW-0378">Hydrolase</keyword>
<comment type="caution">
    <text evidence="4">The sequence shown here is derived from an EMBL/GenBank/DDBJ whole genome shotgun (WGS) entry which is preliminary data.</text>
</comment>
<dbReference type="Pfam" id="PF00149">
    <property type="entry name" value="Metallophos"/>
    <property type="match status" value="1"/>
</dbReference>
<gene>
    <name evidence="4" type="ORF">NG895_24340</name>
</gene>
<dbReference type="PANTHER" id="PTHR31302:SF31">
    <property type="entry name" value="PHOSPHODIESTERASE YAEI"/>
    <property type="match status" value="1"/>
</dbReference>
<name>A0A9X2FJE5_9BACT</name>
<accession>A0A9X2FJE5</accession>
<evidence type="ECO:0000313" key="4">
    <source>
        <dbReference type="EMBL" id="MCO6047041.1"/>
    </source>
</evidence>
<evidence type="ECO:0000256" key="2">
    <source>
        <dbReference type="ARBA" id="ARBA00022801"/>
    </source>
</evidence>
<dbReference type="EMBL" id="JAMXLR010000087">
    <property type="protein sequence ID" value="MCO6047041.1"/>
    <property type="molecule type" value="Genomic_DNA"/>
</dbReference>